<name>A0AAD5V8X3_9APHY</name>
<feature type="region of interest" description="Disordered" evidence="2">
    <location>
        <begin position="646"/>
        <end position="698"/>
    </location>
</feature>
<evidence type="ECO:0000313" key="5">
    <source>
        <dbReference type="Proteomes" id="UP001212997"/>
    </source>
</evidence>
<evidence type="ECO:0000313" key="4">
    <source>
        <dbReference type="EMBL" id="KAJ3489138.1"/>
    </source>
</evidence>
<keyword evidence="3" id="KW-0472">Membrane</keyword>
<keyword evidence="3" id="KW-1133">Transmembrane helix</keyword>
<feature type="region of interest" description="Disordered" evidence="2">
    <location>
        <begin position="414"/>
        <end position="443"/>
    </location>
</feature>
<feature type="compositionally biased region" description="Low complexity" evidence="2">
    <location>
        <begin position="424"/>
        <end position="436"/>
    </location>
</feature>
<feature type="transmembrane region" description="Helical" evidence="3">
    <location>
        <begin position="7"/>
        <end position="27"/>
    </location>
</feature>
<feature type="compositionally biased region" description="Polar residues" evidence="2">
    <location>
        <begin position="552"/>
        <end position="569"/>
    </location>
</feature>
<feature type="coiled-coil region" evidence="1">
    <location>
        <begin position="167"/>
        <end position="233"/>
    </location>
</feature>
<feature type="region of interest" description="Disordered" evidence="2">
    <location>
        <begin position="512"/>
        <end position="602"/>
    </location>
</feature>
<feature type="transmembrane region" description="Helical" evidence="3">
    <location>
        <begin position="74"/>
        <end position="97"/>
    </location>
</feature>
<evidence type="ECO:0000256" key="2">
    <source>
        <dbReference type="SAM" id="MobiDB-lite"/>
    </source>
</evidence>
<feature type="compositionally biased region" description="Low complexity" evidence="2">
    <location>
        <begin position="570"/>
        <end position="592"/>
    </location>
</feature>
<protein>
    <submittedName>
        <fullName evidence="4">Uncharacterized protein</fullName>
    </submittedName>
</protein>
<feature type="transmembrane region" description="Helical" evidence="3">
    <location>
        <begin position="103"/>
        <end position="120"/>
    </location>
</feature>
<feature type="compositionally biased region" description="Basic and acidic residues" evidence="2">
    <location>
        <begin position="660"/>
        <end position="669"/>
    </location>
</feature>
<evidence type="ECO:0000256" key="3">
    <source>
        <dbReference type="SAM" id="Phobius"/>
    </source>
</evidence>
<dbReference type="EMBL" id="JANAWD010000052">
    <property type="protein sequence ID" value="KAJ3489138.1"/>
    <property type="molecule type" value="Genomic_DNA"/>
</dbReference>
<feature type="compositionally biased region" description="Low complexity" evidence="2">
    <location>
        <begin position="648"/>
        <end position="659"/>
    </location>
</feature>
<gene>
    <name evidence="4" type="ORF">NLI96_g2334</name>
</gene>
<keyword evidence="3" id="KW-0812">Transmembrane</keyword>
<proteinExistence type="predicted"/>
<accession>A0AAD5V8X3</accession>
<feature type="compositionally biased region" description="Polar residues" evidence="2">
    <location>
        <begin position="512"/>
        <end position="536"/>
    </location>
</feature>
<sequence>MFATIANIMVYFTALTYFSQFGFAAGLGSRLSVIAQVMVMSPSFFLVGFLSLGLSLTLSWVLRLPPVRHLTAQVSVVVFMLPILVWNTSVTLVLLSLEALVDMYYGPVFFVFGLFISWIIESIGLRNLRAVVSSLELNNISLRTQTTSLSRDKELLNDQLSSMHATLSAKRRALADHKAEIVHLKERAIEQQQAATDQILTEQMKHRETRLKYERAKEKLNDALRAFQSLQNHNDHAHERFDDLRIHARDACNAYDEEEIKHQSRQADDRKRIQALEDIQSEHVQRIRSLESYVDKLQKEAGAREERYEECKKLVGRQAFEILKKDLLLLPRGNKVPDAPTVKPPVTVTSQSDTDSSWERSMSFTQIVSPQEQFEVSEEVEEVEASSVYSSVYSSAMVLDRTSEYNGSLEVEKEEVGSVEQSRQSVSTVGQSSASSHFVEPSTQEERLLRSSVSMRPILDDLSSAWSLAPSALTEVSTTQEASARVGTSTMDNIPGITQTLDIPRISDTDNSLLINGSLPPRTSSVASWPGESSSPKAADSREDSSFMLFQPQASSTPRSQSLLSRPGQSSSRLASSYMLSQPQASLSSPHTPHLPPSIHPPKLRFSDNLLLSNGSFVPRPPTLVFGPSGSPPPTATGSRLASPFLHFRPQSSSSPRSDSFIRRSEESSSPKATGSPRISSFAHFRPQSCSSPWIPRSPRLLTSEISRFPF</sequence>
<keyword evidence="5" id="KW-1185">Reference proteome</keyword>
<reference evidence="4" key="1">
    <citation type="submission" date="2022-07" db="EMBL/GenBank/DDBJ databases">
        <title>Genome Sequence of Physisporinus lineatus.</title>
        <authorList>
            <person name="Buettner E."/>
        </authorList>
    </citation>
    <scope>NUCLEOTIDE SEQUENCE</scope>
    <source>
        <strain evidence="4">VT162</strain>
    </source>
</reference>
<keyword evidence="1" id="KW-0175">Coiled coil</keyword>
<feature type="compositionally biased region" description="Polar residues" evidence="2">
    <location>
        <begin position="670"/>
        <end position="679"/>
    </location>
</feature>
<comment type="caution">
    <text evidence="4">The sequence shown here is derived from an EMBL/GenBank/DDBJ whole genome shotgun (WGS) entry which is preliminary data.</text>
</comment>
<feature type="transmembrane region" description="Helical" evidence="3">
    <location>
        <begin position="33"/>
        <end position="62"/>
    </location>
</feature>
<evidence type="ECO:0000256" key="1">
    <source>
        <dbReference type="SAM" id="Coils"/>
    </source>
</evidence>
<dbReference type="AlphaFoldDB" id="A0AAD5V8X3"/>
<dbReference type="Proteomes" id="UP001212997">
    <property type="component" value="Unassembled WGS sequence"/>
</dbReference>
<organism evidence="4 5">
    <name type="scientific">Meripilus lineatus</name>
    <dbReference type="NCBI Taxonomy" id="2056292"/>
    <lineage>
        <taxon>Eukaryota</taxon>
        <taxon>Fungi</taxon>
        <taxon>Dikarya</taxon>
        <taxon>Basidiomycota</taxon>
        <taxon>Agaricomycotina</taxon>
        <taxon>Agaricomycetes</taxon>
        <taxon>Polyporales</taxon>
        <taxon>Meripilaceae</taxon>
        <taxon>Meripilus</taxon>
    </lineage>
</organism>